<feature type="transmembrane region" description="Helical" evidence="9">
    <location>
        <begin position="12"/>
        <end position="37"/>
    </location>
</feature>
<dbReference type="Gene3D" id="1.20.1560.10">
    <property type="entry name" value="ABC transporter type 1, transmembrane domain"/>
    <property type="match status" value="1"/>
</dbReference>
<evidence type="ECO:0000256" key="3">
    <source>
        <dbReference type="ARBA" id="ARBA00022475"/>
    </source>
</evidence>
<dbReference type="InterPro" id="IPR039421">
    <property type="entry name" value="Type_1_exporter"/>
</dbReference>
<evidence type="ECO:0000256" key="8">
    <source>
        <dbReference type="ARBA" id="ARBA00023136"/>
    </source>
</evidence>
<evidence type="ECO:0000256" key="9">
    <source>
        <dbReference type="SAM" id="Phobius"/>
    </source>
</evidence>
<dbReference type="InterPro" id="IPR003593">
    <property type="entry name" value="AAA+_ATPase"/>
</dbReference>
<name>A0A382C392_9ZZZZ</name>
<proteinExistence type="predicted"/>
<feature type="domain" description="ABC transmembrane type-1" evidence="11">
    <location>
        <begin position="24"/>
        <end position="305"/>
    </location>
</feature>
<sequence>MKNTRSTVHRLFSYLIPFWKGVSFAAVCMLAVAWMNLVPPWLTKVIIDDVFATGDWGMLHTIALVLIVSYTVKYVAMYWQHQISHVVAEKVVLRIRTQLYEHLQTMSIRFFRERQTGEIMSRVVNDTEALRDMIAHTANVFVTQTLTFLGIAVILFAIHPKLACLTLLPVPIMLLLTIRFNNRIRRVNRRIREQLAAINARLQDNVSGIPIIQLFTREHHEARTFRDENTDYMNGVVEGVTLWSRYGPLMQNMSGIGVVTVAWYGGFQVMEGTLSVGSLVAFMTYLWRLYWPITEVTNENERFQKALAAADRVFEYLDEIPEIQDMPDARAVTDVQGAVTFEKVRFSYNTRDAVLRGIDLSIEPGEVMAIVGHSGAGKTTLTSLIVRAMDPTHGRILIDGQDLRSISLASLRRNIGIVAQETFLFNASIRENIAYARPEADLDEVIEAARAANILDLIDDLPEGVDTIVGERGVRLSGGEKQRVAIARALLKDPPILILDEATSSVDTESERLIQESLSRLLIGRTTFVIAHRLATVRYADRIVVLNDGRVVESGT</sequence>
<dbReference type="Pfam" id="PF00005">
    <property type="entry name" value="ABC_tran"/>
    <property type="match status" value="1"/>
</dbReference>
<feature type="domain" description="ABC transporter" evidence="10">
    <location>
        <begin position="339"/>
        <end position="556"/>
    </location>
</feature>
<evidence type="ECO:0000256" key="1">
    <source>
        <dbReference type="ARBA" id="ARBA00004651"/>
    </source>
</evidence>
<dbReference type="EMBL" id="UINC01032605">
    <property type="protein sequence ID" value="SVB20538.1"/>
    <property type="molecule type" value="Genomic_DNA"/>
</dbReference>
<feature type="transmembrane region" description="Helical" evidence="9">
    <location>
        <begin position="57"/>
        <end position="76"/>
    </location>
</feature>
<accession>A0A382C392</accession>
<evidence type="ECO:0000256" key="5">
    <source>
        <dbReference type="ARBA" id="ARBA00022741"/>
    </source>
</evidence>
<dbReference type="Gene3D" id="3.40.50.300">
    <property type="entry name" value="P-loop containing nucleotide triphosphate hydrolases"/>
    <property type="match status" value="1"/>
</dbReference>
<dbReference type="GO" id="GO:0005886">
    <property type="term" value="C:plasma membrane"/>
    <property type="evidence" value="ECO:0007669"/>
    <property type="project" value="UniProtKB-SubCell"/>
</dbReference>
<dbReference type="AlphaFoldDB" id="A0A382C392"/>
<feature type="non-terminal residue" evidence="12">
    <location>
        <position position="556"/>
    </location>
</feature>
<dbReference type="PROSITE" id="PS50893">
    <property type="entry name" value="ABC_TRANSPORTER_2"/>
    <property type="match status" value="1"/>
</dbReference>
<gene>
    <name evidence="12" type="ORF">METZ01_LOCUS173392</name>
</gene>
<evidence type="ECO:0000256" key="6">
    <source>
        <dbReference type="ARBA" id="ARBA00022840"/>
    </source>
</evidence>
<reference evidence="12" key="1">
    <citation type="submission" date="2018-05" db="EMBL/GenBank/DDBJ databases">
        <authorList>
            <person name="Lanie J.A."/>
            <person name="Ng W.-L."/>
            <person name="Kazmierczak K.M."/>
            <person name="Andrzejewski T.M."/>
            <person name="Davidsen T.M."/>
            <person name="Wayne K.J."/>
            <person name="Tettelin H."/>
            <person name="Glass J.I."/>
            <person name="Rusch D."/>
            <person name="Podicherti R."/>
            <person name="Tsui H.-C.T."/>
            <person name="Winkler M.E."/>
        </authorList>
    </citation>
    <scope>NUCLEOTIDE SEQUENCE</scope>
</reference>
<dbReference type="GO" id="GO:0005524">
    <property type="term" value="F:ATP binding"/>
    <property type="evidence" value="ECO:0007669"/>
    <property type="project" value="UniProtKB-KW"/>
</dbReference>
<dbReference type="PROSITE" id="PS50929">
    <property type="entry name" value="ABC_TM1F"/>
    <property type="match status" value="1"/>
</dbReference>
<keyword evidence="8 9" id="KW-0472">Membrane</keyword>
<dbReference type="InterPro" id="IPR027417">
    <property type="entry name" value="P-loop_NTPase"/>
</dbReference>
<feature type="transmembrane region" description="Helical" evidence="9">
    <location>
        <begin position="165"/>
        <end position="182"/>
    </location>
</feature>
<feature type="transmembrane region" description="Helical" evidence="9">
    <location>
        <begin position="140"/>
        <end position="159"/>
    </location>
</feature>
<dbReference type="Pfam" id="PF00664">
    <property type="entry name" value="ABC_membrane"/>
    <property type="match status" value="1"/>
</dbReference>
<evidence type="ECO:0000259" key="11">
    <source>
        <dbReference type="PROSITE" id="PS50929"/>
    </source>
</evidence>
<dbReference type="FunFam" id="1.20.1560.10:FF:000011">
    <property type="entry name" value="Multidrug ABC transporter ATP-binding protein"/>
    <property type="match status" value="1"/>
</dbReference>
<keyword evidence="3" id="KW-1003">Cell membrane</keyword>
<dbReference type="CDD" id="cd18778">
    <property type="entry name" value="ABC_6TM_exporter_like"/>
    <property type="match status" value="1"/>
</dbReference>
<dbReference type="PROSITE" id="PS00211">
    <property type="entry name" value="ABC_TRANSPORTER_1"/>
    <property type="match status" value="1"/>
</dbReference>
<comment type="subcellular location">
    <subcellularLocation>
        <location evidence="1">Cell membrane</location>
        <topology evidence="1">Multi-pass membrane protein</topology>
    </subcellularLocation>
</comment>
<keyword evidence="2" id="KW-0813">Transport</keyword>
<keyword evidence="4 9" id="KW-0812">Transmembrane</keyword>
<dbReference type="InterPro" id="IPR003439">
    <property type="entry name" value="ABC_transporter-like_ATP-bd"/>
</dbReference>
<evidence type="ECO:0000256" key="7">
    <source>
        <dbReference type="ARBA" id="ARBA00022989"/>
    </source>
</evidence>
<evidence type="ECO:0000256" key="2">
    <source>
        <dbReference type="ARBA" id="ARBA00022448"/>
    </source>
</evidence>
<dbReference type="InterPro" id="IPR017871">
    <property type="entry name" value="ABC_transporter-like_CS"/>
</dbReference>
<keyword evidence="6" id="KW-0067">ATP-binding</keyword>
<dbReference type="GO" id="GO:0016887">
    <property type="term" value="F:ATP hydrolysis activity"/>
    <property type="evidence" value="ECO:0007669"/>
    <property type="project" value="InterPro"/>
</dbReference>
<evidence type="ECO:0000256" key="4">
    <source>
        <dbReference type="ARBA" id="ARBA00022692"/>
    </source>
</evidence>
<dbReference type="SUPFAM" id="SSF90123">
    <property type="entry name" value="ABC transporter transmembrane region"/>
    <property type="match status" value="1"/>
</dbReference>
<organism evidence="12">
    <name type="scientific">marine metagenome</name>
    <dbReference type="NCBI Taxonomy" id="408172"/>
    <lineage>
        <taxon>unclassified sequences</taxon>
        <taxon>metagenomes</taxon>
        <taxon>ecological metagenomes</taxon>
    </lineage>
</organism>
<evidence type="ECO:0008006" key="13">
    <source>
        <dbReference type="Google" id="ProtNLM"/>
    </source>
</evidence>
<protein>
    <recommendedName>
        <fullName evidence="13">ABC transporter ATP-binding protein</fullName>
    </recommendedName>
</protein>
<dbReference type="GO" id="GO:0015421">
    <property type="term" value="F:ABC-type oligopeptide transporter activity"/>
    <property type="evidence" value="ECO:0007669"/>
    <property type="project" value="TreeGrafter"/>
</dbReference>
<dbReference type="InterPro" id="IPR011527">
    <property type="entry name" value="ABC1_TM_dom"/>
</dbReference>
<dbReference type="PANTHER" id="PTHR43394">
    <property type="entry name" value="ATP-DEPENDENT PERMEASE MDL1, MITOCHONDRIAL"/>
    <property type="match status" value="1"/>
</dbReference>
<dbReference type="SMART" id="SM00382">
    <property type="entry name" value="AAA"/>
    <property type="match status" value="1"/>
</dbReference>
<dbReference type="PANTHER" id="PTHR43394:SF1">
    <property type="entry name" value="ATP-BINDING CASSETTE SUB-FAMILY B MEMBER 10, MITOCHONDRIAL"/>
    <property type="match status" value="1"/>
</dbReference>
<dbReference type="SUPFAM" id="SSF52540">
    <property type="entry name" value="P-loop containing nucleoside triphosphate hydrolases"/>
    <property type="match status" value="1"/>
</dbReference>
<evidence type="ECO:0000313" key="12">
    <source>
        <dbReference type="EMBL" id="SVB20538.1"/>
    </source>
</evidence>
<evidence type="ECO:0000259" key="10">
    <source>
        <dbReference type="PROSITE" id="PS50893"/>
    </source>
</evidence>
<dbReference type="FunFam" id="3.40.50.300:FF:000218">
    <property type="entry name" value="Multidrug ABC transporter ATP-binding protein"/>
    <property type="match status" value="1"/>
</dbReference>
<dbReference type="InterPro" id="IPR036640">
    <property type="entry name" value="ABC1_TM_sf"/>
</dbReference>
<keyword evidence="7 9" id="KW-1133">Transmembrane helix</keyword>
<keyword evidence="5" id="KW-0547">Nucleotide-binding</keyword>